<feature type="transmembrane region" description="Helical" evidence="1">
    <location>
        <begin position="43"/>
        <end position="62"/>
    </location>
</feature>
<dbReference type="AlphaFoldDB" id="A0AA42CUZ0"/>
<evidence type="ECO:0000313" key="3">
    <source>
        <dbReference type="EMBL" id="MCX2525157.1"/>
    </source>
</evidence>
<sequence length="155" mass="17330">MSISPLKAGERAFNLLLLLLSISILVAAYQISGFESVRSPGAFPMFLGSLLVMSMVMIIIGQRHHPRPKTTGNLGETRQFFKAHLPLRFMIFTLMTIGYLLLLTPLGFVFATLLFMFCAIAYLFRGRWVMSALVTVGSTAIIYALFTLLFQVYLP</sequence>
<dbReference type="RefSeq" id="WP_265896717.1">
    <property type="nucleotide sequence ID" value="NZ_JAPIVE010000004.1"/>
</dbReference>
<evidence type="ECO:0000256" key="1">
    <source>
        <dbReference type="SAM" id="Phobius"/>
    </source>
</evidence>
<evidence type="ECO:0000313" key="4">
    <source>
        <dbReference type="Proteomes" id="UP001165678"/>
    </source>
</evidence>
<keyword evidence="4" id="KW-1185">Reference proteome</keyword>
<name>A0AA42CUZ0_9GAMM</name>
<evidence type="ECO:0000259" key="2">
    <source>
        <dbReference type="Pfam" id="PF07331"/>
    </source>
</evidence>
<gene>
    <name evidence="3" type="ORF">OQ287_12975</name>
</gene>
<keyword evidence="1" id="KW-0472">Membrane</keyword>
<organism evidence="3 4">
    <name type="scientific">Larsenimonas rhizosphaerae</name>
    <dbReference type="NCBI Taxonomy" id="2944682"/>
    <lineage>
        <taxon>Bacteria</taxon>
        <taxon>Pseudomonadati</taxon>
        <taxon>Pseudomonadota</taxon>
        <taxon>Gammaproteobacteria</taxon>
        <taxon>Oceanospirillales</taxon>
        <taxon>Halomonadaceae</taxon>
        <taxon>Larsenimonas</taxon>
    </lineage>
</organism>
<feature type="transmembrane region" description="Helical" evidence="1">
    <location>
        <begin position="83"/>
        <end position="102"/>
    </location>
</feature>
<feature type="transmembrane region" description="Helical" evidence="1">
    <location>
        <begin position="108"/>
        <end position="125"/>
    </location>
</feature>
<feature type="transmembrane region" description="Helical" evidence="1">
    <location>
        <begin position="132"/>
        <end position="154"/>
    </location>
</feature>
<proteinExistence type="predicted"/>
<protein>
    <submittedName>
        <fullName evidence="3">Tripartite tricarboxylate transporter TctB family protein</fullName>
    </submittedName>
</protein>
<accession>A0AA42CUZ0</accession>
<dbReference type="Pfam" id="PF07331">
    <property type="entry name" value="TctB"/>
    <property type="match status" value="1"/>
</dbReference>
<feature type="transmembrane region" description="Helical" evidence="1">
    <location>
        <begin position="12"/>
        <end position="31"/>
    </location>
</feature>
<keyword evidence="1" id="KW-0812">Transmembrane</keyword>
<comment type="caution">
    <text evidence="3">The sequence shown here is derived from an EMBL/GenBank/DDBJ whole genome shotgun (WGS) entry which is preliminary data.</text>
</comment>
<feature type="domain" description="DUF1468" evidence="2">
    <location>
        <begin position="13"/>
        <end position="155"/>
    </location>
</feature>
<keyword evidence="1" id="KW-1133">Transmembrane helix</keyword>
<dbReference type="EMBL" id="JAPIVE010000004">
    <property type="protein sequence ID" value="MCX2525157.1"/>
    <property type="molecule type" value="Genomic_DNA"/>
</dbReference>
<dbReference type="InterPro" id="IPR009936">
    <property type="entry name" value="DUF1468"/>
</dbReference>
<reference evidence="3" key="1">
    <citation type="submission" date="2022-11" db="EMBL/GenBank/DDBJ databases">
        <title>Larsenimonas rhizosphaerae sp. nov., isolated from a tidal mudflat.</title>
        <authorList>
            <person name="Lee S.D."/>
            <person name="Kim I.S."/>
        </authorList>
    </citation>
    <scope>NUCLEOTIDE SEQUENCE</scope>
    <source>
        <strain evidence="3">GH2-1</strain>
    </source>
</reference>
<dbReference type="Proteomes" id="UP001165678">
    <property type="component" value="Unassembled WGS sequence"/>
</dbReference>